<reference evidence="1 2" key="1">
    <citation type="submission" date="2019-06" db="EMBL/GenBank/DDBJ databases">
        <title>Genomic Encyclopedia of Type Strains, Phase IV (KMG-V): Genome sequencing to study the core and pangenomes of soil and plant-associated prokaryotes.</title>
        <authorList>
            <person name="Whitman W."/>
        </authorList>
    </citation>
    <scope>NUCLEOTIDE SEQUENCE [LARGE SCALE GENOMIC DNA]</scope>
    <source>
        <strain evidence="1 2">BR 11140</strain>
    </source>
</reference>
<sequence length="119" mass="13402">MAAFIAPIESGLSIPYDEFYDMLGWDPRPIIERAWMEVELVARELLLKAEPEPKGLPFEEVALRVGVPPGIVSAFQELRALRSGAVFSAHFMPTEEDVHRYETLAATVRDELKKHVPQA</sequence>
<protein>
    <submittedName>
        <fullName evidence="1">Uncharacterized protein</fullName>
    </submittedName>
</protein>
<gene>
    <name evidence="1" type="ORF">FBZ92_109182</name>
</gene>
<dbReference type="EMBL" id="VITT01000009">
    <property type="protein sequence ID" value="TWB58689.1"/>
    <property type="molecule type" value="Genomic_DNA"/>
</dbReference>
<evidence type="ECO:0000313" key="1">
    <source>
        <dbReference type="EMBL" id="TWB58689.1"/>
    </source>
</evidence>
<organism evidence="1 2">
    <name type="scientific">Nitrospirillum amazonense</name>
    <dbReference type="NCBI Taxonomy" id="28077"/>
    <lineage>
        <taxon>Bacteria</taxon>
        <taxon>Pseudomonadati</taxon>
        <taxon>Pseudomonadota</taxon>
        <taxon>Alphaproteobacteria</taxon>
        <taxon>Rhodospirillales</taxon>
        <taxon>Azospirillaceae</taxon>
        <taxon>Nitrospirillum</taxon>
    </lineage>
</organism>
<dbReference type="Proteomes" id="UP000318050">
    <property type="component" value="Unassembled WGS sequence"/>
</dbReference>
<dbReference type="AlphaFoldDB" id="A0A560IKV5"/>
<proteinExistence type="predicted"/>
<comment type="caution">
    <text evidence="1">The sequence shown here is derived from an EMBL/GenBank/DDBJ whole genome shotgun (WGS) entry which is preliminary data.</text>
</comment>
<name>A0A560IKV5_9PROT</name>
<accession>A0A560IKV5</accession>
<evidence type="ECO:0000313" key="2">
    <source>
        <dbReference type="Proteomes" id="UP000318050"/>
    </source>
</evidence>